<proteinExistence type="predicted"/>
<sequence>MAEEDTATAQEHTATKRKMHNASPQEPARRRDGSWASRIPAHVKVDVQ</sequence>
<evidence type="ECO:0000256" key="1">
    <source>
        <dbReference type="SAM" id="MobiDB-lite"/>
    </source>
</evidence>
<dbReference type="EMBL" id="CAKLBY020000124">
    <property type="protein sequence ID" value="CAK7928377.1"/>
    <property type="molecule type" value="Genomic_DNA"/>
</dbReference>
<protein>
    <submittedName>
        <fullName evidence="2">Uncharacterized protein</fullName>
    </submittedName>
</protein>
<feature type="region of interest" description="Disordered" evidence="1">
    <location>
        <begin position="1"/>
        <end position="48"/>
    </location>
</feature>
<name>A0AAV1U3H8_9STRA</name>
<comment type="caution">
    <text evidence="2">The sequence shown here is derived from an EMBL/GenBank/DDBJ whole genome shotgun (WGS) entry which is preliminary data.</text>
</comment>
<dbReference type="AlphaFoldDB" id="A0AAV1U3H8"/>
<reference evidence="2" key="1">
    <citation type="submission" date="2024-01" db="EMBL/GenBank/DDBJ databases">
        <authorList>
            <person name="Webb A."/>
        </authorList>
    </citation>
    <scope>NUCLEOTIDE SEQUENCE</scope>
    <source>
        <strain evidence="2">Pm1</strain>
    </source>
</reference>
<dbReference type="Proteomes" id="UP001162060">
    <property type="component" value="Unassembled WGS sequence"/>
</dbReference>
<evidence type="ECO:0000313" key="2">
    <source>
        <dbReference type="EMBL" id="CAK7928377.1"/>
    </source>
</evidence>
<organism evidence="2 3">
    <name type="scientific">Peronospora matthiolae</name>
    <dbReference type="NCBI Taxonomy" id="2874970"/>
    <lineage>
        <taxon>Eukaryota</taxon>
        <taxon>Sar</taxon>
        <taxon>Stramenopiles</taxon>
        <taxon>Oomycota</taxon>
        <taxon>Peronosporomycetes</taxon>
        <taxon>Peronosporales</taxon>
        <taxon>Peronosporaceae</taxon>
        <taxon>Peronospora</taxon>
    </lineage>
</organism>
<evidence type="ECO:0000313" key="3">
    <source>
        <dbReference type="Proteomes" id="UP001162060"/>
    </source>
</evidence>
<gene>
    <name evidence="2" type="ORF">PM001_LOCUS13527</name>
</gene>
<accession>A0AAV1U3H8</accession>